<keyword evidence="6" id="KW-1185">Reference proteome</keyword>
<dbReference type="EMBL" id="UYYF01000126">
    <property type="protein sequence ID" value="VDM96434.1"/>
    <property type="molecule type" value="Genomic_DNA"/>
</dbReference>
<feature type="domain" description="Asparagine synthetase" evidence="4">
    <location>
        <begin position="378"/>
        <end position="473"/>
    </location>
</feature>
<dbReference type="InterPro" id="IPR029055">
    <property type="entry name" value="Ntn_hydrolases_N"/>
</dbReference>
<protein>
    <submittedName>
        <fullName evidence="7">Asparagine synthetase domain-containing protein</fullName>
    </submittedName>
</protein>
<keyword evidence="3" id="KW-0315">Glutamine amidotransferase</keyword>
<organism evidence="7">
    <name type="scientific">Thelazia callipaeda</name>
    <name type="common">Oriental eyeworm</name>
    <name type="synonym">Parasitic nematode</name>
    <dbReference type="NCBI Taxonomy" id="103827"/>
    <lineage>
        <taxon>Eukaryota</taxon>
        <taxon>Metazoa</taxon>
        <taxon>Ecdysozoa</taxon>
        <taxon>Nematoda</taxon>
        <taxon>Chromadorea</taxon>
        <taxon>Rhabditida</taxon>
        <taxon>Spirurina</taxon>
        <taxon>Spiruromorpha</taxon>
        <taxon>Thelazioidea</taxon>
        <taxon>Thelaziidae</taxon>
        <taxon>Thelazia</taxon>
    </lineage>
</organism>
<dbReference type="InterPro" id="IPR051857">
    <property type="entry name" value="Asn_synthetase_domain"/>
</dbReference>
<evidence type="ECO:0000256" key="3">
    <source>
        <dbReference type="ARBA" id="ARBA00022962"/>
    </source>
</evidence>
<reference evidence="7" key="1">
    <citation type="submission" date="2016-04" db="UniProtKB">
        <authorList>
            <consortium name="WormBaseParasite"/>
        </authorList>
    </citation>
    <scope>IDENTIFICATION</scope>
</reference>
<evidence type="ECO:0000256" key="2">
    <source>
        <dbReference type="ARBA" id="ARBA00022888"/>
    </source>
</evidence>
<dbReference type="Gene3D" id="3.40.50.620">
    <property type="entry name" value="HUPs"/>
    <property type="match status" value="1"/>
</dbReference>
<dbReference type="PANTHER" id="PTHR45937:SF1">
    <property type="entry name" value="ASPARAGINE SYNTHETASE DOMAIN-CONTAINING PROTEIN 1"/>
    <property type="match status" value="1"/>
</dbReference>
<dbReference type="STRING" id="103827.A0A0N5CLZ4"/>
<dbReference type="Proteomes" id="UP000276776">
    <property type="component" value="Unassembled WGS sequence"/>
</dbReference>
<dbReference type="OMA" id="WAVIYYR"/>
<reference evidence="5 6" key="2">
    <citation type="submission" date="2018-11" db="EMBL/GenBank/DDBJ databases">
        <authorList>
            <consortium name="Pathogen Informatics"/>
        </authorList>
    </citation>
    <scope>NUCLEOTIDE SEQUENCE [LARGE SCALE GENOMIC DNA]</scope>
</reference>
<dbReference type="GO" id="GO:0004066">
    <property type="term" value="F:asparagine synthase (glutamine-hydrolyzing) activity"/>
    <property type="evidence" value="ECO:0007669"/>
    <property type="project" value="InterPro"/>
</dbReference>
<evidence type="ECO:0000313" key="7">
    <source>
        <dbReference type="WBParaSite" id="TCLT_0000115101-mRNA-1"/>
    </source>
</evidence>
<dbReference type="InterPro" id="IPR014729">
    <property type="entry name" value="Rossmann-like_a/b/a_fold"/>
</dbReference>
<accession>A0A0N5CLZ4</accession>
<evidence type="ECO:0000256" key="1">
    <source>
        <dbReference type="ARBA" id="ARBA00022605"/>
    </source>
</evidence>
<evidence type="ECO:0000313" key="5">
    <source>
        <dbReference type="EMBL" id="VDM96434.1"/>
    </source>
</evidence>
<keyword evidence="2" id="KW-0061">Asparagine biosynthesis</keyword>
<dbReference type="Gene3D" id="3.60.20.10">
    <property type="entry name" value="Glutamine Phosphoribosylpyrophosphate, subunit 1, domain 1"/>
    <property type="match status" value="1"/>
</dbReference>
<dbReference type="GO" id="GO:0006529">
    <property type="term" value="P:asparagine biosynthetic process"/>
    <property type="evidence" value="ECO:0007669"/>
    <property type="project" value="UniProtKB-KW"/>
</dbReference>
<sequence>MSCGIAVFDVENSSIKFLRESAINFANGCLYFAGKVCSRQEVEAYSSSVNGHLNTYPENIVNKLDSCKSSDEIVNVLDGLIGGWAVICYRKKKDLQKLIVGRDAFGRKSLLWKRMDEKICFSDFACTEKYIWHDVPSGSITVFDLCCKKNSSAFYIFEISRTWTEQFGIMNITQRKSASNRLTLTYEVPLTKLCISTVAETMLERLKEAVERTLSDLNHSLERILLSFSGGVDSLLIAHVMAHCIQSNVLFDLANVAFDKEKEYDRAPDRQQSLKAFKFLRSCYPGRFKRLILVNVDMDELEFCRKKYIAKAVAPAYTVLDDSVGCVVWFAARGEGVLFSDKKELVYGKSEAKIVIAGSGADELFGGYMRHRTTYLKSGRKAVLEELHKELKNIGERNLGRDDRVVSSFDKDLRSPFLDDLFVEWVASLPLEYKTDFDQPRGIGEKRLIREALRLLGTPEVLCTAPKRAMQFGSRIAKLESRNEKGSDFCSRFLESKCKYN</sequence>
<dbReference type="SUPFAM" id="SSF52402">
    <property type="entry name" value="Adenine nucleotide alpha hydrolases-like"/>
    <property type="match status" value="1"/>
</dbReference>
<proteinExistence type="predicted"/>
<keyword evidence="1" id="KW-0028">Amino-acid biosynthesis</keyword>
<evidence type="ECO:0000313" key="6">
    <source>
        <dbReference type="Proteomes" id="UP000276776"/>
    </source>
</evidence>
<evidence type="ECO:0000259" key="4">
    <source>
        <dbReference type="Pfam" id="PF00733"/>
    </source>
</evidence>
<dbReference type="Pfam" id="PF00733">
    <property type="entry name" value="Asn_synthase"/>
    <property type="match status" value="1"/>
</dbReference>
<dbReference type="WBParaSite" id="TCLT_0000115101-mRNA-1">
    <property type="protein sequence ID" value="TCLT_0000115101-mRNA-1"/>
    <property type="gene ID" value="TCLT_0000115101"/>
</dbReference>
<dbReference type="OrthoDB" id="10252281at2759"/>
<dbReference type="AlphaFoldDB" id="A0A0N5CLZ4"/>
<dbReference type="CDD" id="cd01991">
    <property type="entry name" value="Asn_synthase_B_C"/>
    <property type="match status" value="1"/>
</dbReference>
<dbReference type="PANTHER" id="PTHR45937">
    <property type="entry name" value="ASPARAGINE SYNTHETASE DOMAIN-CONTAINING PROTEIN 1"/>
    <property type="match status" value="1"/>
</dbReference>
<dbReference type="InterPro" id="IPR001962">
    <property type="entry name" value="Asn_synthase"/>
</dbReference>
<name>A0A0N5CLZ4_THECL</name>
<gene>
    <name evidence="5" type="ORF">TCLT_LOCUS1152</name>
</gene>